<dbReference type="InterPro" id="IPR043138">
    <property type="entry name" value="GGT_lsub"/>
</dbReference>
<evidence type="ECO:0000256" key="2">
    <source>
        <dbReference type="ARBA" id="ARBA00001089"/>
    </source>
</evidence>
<reference evidence="11 12" key="1">
    <citation type="submission" date="2022-03" db="EMBL/GenBank/DDBJ databases">
        <title>Hymenobactersp. isolated from the air.</title>
        <authorList>
            <person name="Won M."/>
            <person name="Kwon S.-W."/>
        </authorList>
    </citation>
    <scope>NUCLEOTIDE SEQUENCE [LARGE SCALE GENOMIC DNA]</scope>
    <source>
        <strain evidence="11 12">KACC 21982</strain>
    </source>
</reference>
<feature type="signal peptide" evidence="10">
    <location>
        <begin position="1"/>
        <end position="19"/>
    </location>
</feature>
<protein>
    <recommendedName>
        <fullName evidence="9">Glutathione hydrolase proenzyme</fullName>
        <ecNumber evidence="9">2.3.2.2</ecNumber>
        <ecNumber evidence="9">3.4.19.13</ecNumber>
    </recommendedName>
    <component>
        <recommendedName>
            <fullName evidence="9">Glutathione hydrolase large chain</fullName>
        </recommendedName>
    </component>
    <component>
        <recommendedName>
            <fullName evidence="9">Glutathione hydrolase small chain</fullName>
        </recommendedName>
    </component>
</protein>
<evidence type="ECO:0000313" key="11">
    <source>
        <dbReference type="EMBL" id="UOG73755.1"/>
    </source>
</evidence>
<dbReference type="Gene3D" id="1.10.246.130">
    <property type="match status" value="1"/>
</dbReference>
<dbReference type="EC" id="3.4.19.13" evidence="9"/>
<dbReference type="SUPFAM" id="SSF56235">
    <property type="entry name" value="N-terminal nucleophile aminohydrolases (Ntn hydrolases)"/>
    <property type="match status" value="1"/>
</dbReference>
<comment type="subunit">
    <text evidence="9">This enzyme consists of two polypeptide chains, which are synthesized in precursor form from a single polypeptide.</text>
</comment>
<evidence type="ECO:0000256" key="9">
    <source>
        <dbReference type="RuleBase" id="RU368036"/>
    </source>
</evidence>
<dbReference type="InterPro" id="IPR043137">
    <property type="entry name" value="GGT_ssub_C"/>
</dbReference>
<name>A0ABY4CX41_9BACT</name>
<dbReference type="InterPro" id="IPR029055">
    <property type="entry name" value="Ntn_hydrolases_N"/>
</dbReference>
<evidence type="ECO:0000256" key="4">
    <source>
        <dbReference type="ARBA" id="ARBA00022679"/>
    </source>
</evidence>
<dbReference type="RefSeq" id="WP_243796643.1">
    <property type="nucleotide sequence ID" value="NZ_CP094669.1"/>
</dbReference>
<dbReference type="InterPro" id="IPR051792">
    <property type="entry name" value="GGT_bact"/>
</dbReference>
<organism evidence="11 12">
    <name type="scientific">Hymenobacter tibetensis</name>
    <dbReference type="NCBI Taxonomy" id="497967"/>
    <lineage>
        <taxon>Bacteria</taxon>
        <taxon>Pseudomonadati</taxon>
        <taxon>Bacteroidota</taxon>
        <taxon>Cytophagia</taxon>
        <taxon>Cytophagales</taxon>
        <taxon>Hymenobacteraceae</taxon>
        <taxon>Hymenobacter</taxon>
    </lineage>
</organism>
<keyword evidence="12" id="KW-1185">Reference proteome</keyword>
<keyword evidence="4 9" id="KW-0808">Transferase</keyword>
<keyword evidence="5 9" id="KW-0378">Hydrolase</keyword>
<evidence type="ECO:0000256" key="5">
    <source>
        <dbReference type="ARBA" id="ARBA00022801"/>
    </source>
</evidence>
<dbReference type="GO" id="GO:0103068">
    <property type="term" value="F:leukotriene C4 gamma-glutamyl transferase activity"/>
    <property type="evidence" value="ECO:0007669"/>
    <property type="project" value="UniProtKB-EC"/>
</dbReference>
<dbReference type="PANTHER" id="PTHR43199:SF1">
    <property type="entry name" value="GLUTATHIONE HYDROLASE PROENZYME"/>
    <property type="match status" value="1"/>
</dbReference>
<evidence type="ECO:0000256" key="10">
    <source>
        <dbReference type="SAM" id="SignalP"/>
    </source>
</evidence>
<keyword evidence="10" id="KW-0732">Signal</keyword>
<accession>A0ABY4CX41</accession>
<feature type="chain" id="PRO_5045228252" description="Glutathione hydrolase proenzyme" evidence="10">
    <location>
        <begin position="20"/>
        <end position="585"/>
    </location>
</feature>
<dbReference type="EMBL" id="CP094669">
    <property type="protein sequence ID" value="UOG73755.1"/>
    <property type="molecule type" value="Genomic_DNA"/>
</dbReference>
<evidence type="ECO:0000256" key="8">
    <source>
        <dbReference type="ARBA" id="ARBA00047417"/>
    </source>
</evidence>
<evidence type="ECO:0000256" key="1">
    <source>
        <dbReference type="ARBA" id="ARBA00001049"/>
    </source>
</evidence>
<dbReference type="EC" id="2.3.2.2" evidence="9"/>
<keyword evidence="9" id="KW-0317">Glutathione biosynthesis</keyword>
<dbReference type="PRINTS" id="PR01210">
    <property type="entry name" value="GGTRANSPTASE"/>
</dbReference>
<keyword evidence="6 9" id="KW-0865">Zymogen</keyword>
<dbReference type="PANTHER" id="PTHR43199">
    <property type="entry name" value="GLUTATHIONE HYDROLASE"/>
    <property type="match status" value="1"/>
</dbReference>
<evidence type="ECO:0000256" key="6">
    <source>
        <dbReference type="ARBA" id="ARBA00023145"/>
    </source>
</evidence>
<gene>
    <name evidence="11" type="primary">ggt</name>
    <name evidence="11" type="ORF">MTX78_16715</name>
</gene>
<comment type="PTM">
    <text evidence="9">Cleaved by autocatalysis into a large and a small subunit.</text>
</comment>
<comment type="catalytic activity">
    <reaction evidence="2 9">
        <text>glutathione + H2O = L-cysteinylglycine + L-glutamate</text>
        <dbReference type="Rhea" id="RHEA:28807"/>
        <dbReference type="ChEBI" id="CHEBI:15377"/>
        <dbReference type="ChEBI" id="CHEBI:29985"/>
        <dbReference type="ChEBI" id="CHEBI:57925"/>
        <dbReference type="ChEBI" id="CHEBI:61694"/>
        <dbReference type="EC" id="3.4.19.13"/>
    </reaction>
</comment>
<dbReference type="Gene3D" id="3.60.20.40">
    <property type="match status" value="1"/>
</dbReference>
<sequence length="585" mass="62137">MHQRFLSLALAGLFSCATAQRLEAVTSTPGAAAGTLAAPIPPGTPTVTSKAMVISAHPEATRVGVEILRRGGNAYDAAVAVQFALAVALPTAGNIGGGGFLLYRGKDGTEGALDFRETAPAAATRDMYLDQQGNVIPNLSTLGHLAAGIPGTVAGMEALHKKLGKLSWKDVVQPAVTLAQGMKLTEKEANGLNSQRENFLKYNPSTPPAYVRTDALTRPWQAGDIIKYPDLAATLGRIRDQGRAGFYTGQTADLIVAEMQRGKGLISKQDLANYQPKWRTPLHGKYRGYDVLTFPPPSSGGVALLQTLQMLEPYDLTAAGWHSPQATHWITEVERRVYADRATYLGDPDFGRVPVTQLLAKPYNQQRSTTILPHRATPSAQVTAGPGLPAYESEQTTHYNIVDEAGNAVSCTTTLNGGYGSKVVVAGAGFLLNNEMDDFSSKPGTPNAYGLVGGAANAIAPGKRMLSSMTPTILTKNQKLALVVGTPGGSTIITSVVQAILNTLDYGMNAQQAVAAPRLHHQWLPDYIDVEDQALLPAAQDSLRARGYQLNPRNAWGRVEVIRVLPNGRLEGGADPRGDDTAAGY</sequence>
<comment type="catalytic activity">
    <reaction evidence="1 9">
        <text>an S-substituted glutathione + H2O = an S-substituted L-cysteinylglycine + L-glutamate</text>
        <dbReference type="Rhea" id="RHEA:59468"/>
        <dbReference type="ChEBI" id="CHEBI:15377"/>
        <dbReference type="ChEBI" id="CHEBI:29985"/>
        <dbReference type="ChEBI" id="CHEBI:90779"/>
        <dbReference type="ChEBI" id="CHEBI:143103"/>
        <dbReference type="EC" id="3.4.19.13"/>
    </reaction>
</comment>
<comment type="catalytic activity">
    <reaction evidence="8 9">
        <text>an N-terminal (5-L-glutamyl)-[peptide] + an alpha-amino acid = 5-L-glutamyl amino acid + an N-terminal L-alpha-aminoacyl-[peptide]</text>
        <dbReference type="Rhea" id="RHEA:23904"/>
        <dbReference type="Rhea" id="RHEA-COMP:9780"/>
        <dbReference type="Rhea" id="RHEA-COMP:9795"/>
        <dbReference type="ChEBI" id="CHEBI:77644"/>
        <dbReference type="ChEBI" id="CHEBI:78597"/>
        <dbReference type="ChEBI" id="CHEBI:78599"/>
        <dbReference type="ChEBI" id="CHEBI:78608"/>
        <dbReference type="EC" id="2.3.2.2"/>
    </reaction>
</comment>
<keyword evidence="7 9" id="KW-0012">Acyltransferase</keyword>
<evidence type="ECO:0000256" key="7">
    <source>
        <dbReference type="ARBA" id="ARBA00023315"/>
    </source>
</evidence>
<dbReference type="Pfam" id="PF01019">
    <property type="entry name" value="G_glu_transpept"/>
    <property type="match status" value="1"/>
</dbReference>
<dbReference type="Proteomes" id="UP000831113">
    <property type="component" value="Chromosome"/>
</dbReference>
<evidence type="ECO:0000313" key="12">
    <source>
        <dbReference type="Proteomes" id="UP000831113"/>
    </source>
</evidence>
<dbReference type="NCBIfam" id="TIGR00066">
    <property type="entry name" value="g_glut_trans"/>
    <property type="match status" value="1"/>
</dbReference>
<dbReference type="PROSITE" id="PS51257">
    <property type="entry name" value="PROKAR_LIPOPROTEIN"/>
    <property type="match status" value="1"/>
</dbReference>
<comment type="similarity">
    <text evidence="3 9">Belongs to the gamma-glutamyltransferase family.</text>
</comment>
<comment type="pathway">
    <text evidence="9">Sulfur metabolism; glutathione metabolism.</text>
</comment>
<proteinExistence type="inferred from homology"/>
<dbReference type="InterPro" id="IPR000101">
    <property type="entry name" value="GGT_peptidase"/>
</dbReference>
<evidence type="ECO:0000256" key="3">
    <source>
        <dbReference type="ARBA" id="ARBA00009381"/>
    </source>
</evidence>